<dbReference type="GO" id="GO:0016747">
    <property type="term" value="F:acyltransferase activity, transferring groups other than amino-acyl groups"/>
    <property type="evidence" value="ECO:0007669"/>
    <property type="project" value="InterPro"/>
</dbReference>
<name>A0A494VSL0_9SPHI</name>
<keyword evidence="2" id="KW-0808">Transferase</keyword>
<sequence>MNTTYQTGTIPSAQQVIELYNSAGLNRPTHDAPRIAKMYQNSNLIITAWDGEKLVGVSRALTDYCYACYLSDLAVNKDYQKEGIGKKLVQLTKEAIGDESMLLLLSAPAAMEYYPKIGMDAVNNGFIIPRAK</sequence>
<evidence type="ECO:0000259" key="1">
    <source>
        <dbReference type="PROSITE" id="PS51186"/>
    </source>
</evidence>
<dbReference type="Proteomes" id="UP000270046">
    <property type="component" value="Chromosome"/>
</dbReference>
<gene>
    <name evidence="2" type="ORF">HYN43_014225</name>
</gene>
<accession>A0A494VSL0</accession>
<dbReference type="EMBL" id="CP032869">
    <property type="protein sequence ID" value="AYL96380.1"/>
    <property type="molecule type" value="Genomic_DNA"/>
</dbReference>
<dbReference type="InterPro" id="IPR000182">
    <property type="entry name" value="GNAT_dom"/>
</dbReference>
<organism evidence="2 3">
    <name type="scientific">Mucilaginibacter celer</name>
    <dbReference type="NCBI Taxonomy" id="2305508"/>
    <lineage>
        <taxon>Bacteria</taxon>
        <taxon>Pseudomonadati</taxon>
        <taxon>Bacteroidota</taxon>
        <taxon>Sphingobacteriia</taxon>
        <taxon>Sphingobacteriales</taxon>
        <taxon>Sphingobacteriaceae</taxon>
        <taxon>Mucilaginibacter</taxon>
    </lineage>
</organism>
<dbReference type="InterPro" id="IPR053144">
    <property type="entry name" value="Acetyltransferase_Butenolide"/>
</dbReference>
<evidence type="ECO:0000313" key="3">
    <source>
        <dbReference type="Proteomes" id="UP000270046"/>
    </source>
</evidence>
<dbReference type="RefSeq" id="WP_119409978.1">
    <property type="nucleotide sequence ID" value="NZ_CP032869.1"/>
</dbReference>
<protein>
    <submittedName>
        <fullName evidence="2">GNAT family N-acetyltransferase</fullName>
    </submittedName>
</protein>
<keyword evidence="3" id="KW-1185">Reference proteome</keyword>
<dbReference type="PANTHER" id="PTHR43233">
    <property type="entry name" value="FAMILY N-ACETYLTRANSFERASE, PUTATIVE (AFU_ORTHOLOGUE AFUA_6G03350)-RELATED"/>
    <property type="match status" value="1"/>
</dbReference>
<dbReference type="PROSITE" id="PS51186">
    <property type="entry name" value="GNAT"/>
    <property type="match status" value="1"/>
</dbReference>
<dbReference type="InterPro" id="IPR016181">
    <property type="entry name" value="Acyl_CoA_acyltransferase"/>
</dbReference>
<reference evidence="2 3" key="1">
    <citation type="submission" date="2018-10" db="EMBL/GenBank/DDBJ databases">
        <title>Genome sequencing of Mucilaginibacter sp. HYN0043.</title>
        <authorList>
            <person name="Kim M."/>
            <person name="Yi H."/>
        </authorList>
    </citation>
    <scope>NUCLEOTIDE SEQUENCE [LARGE SCALE GENOMIC DNA]</scope>
    <source>
        <strain evidence="2 3">HYN0043</strain>
    </source>
</reference>
<dbReference type="Gene3D" id="3.40.630.30">
    <property type="match status" value="1"/>
</dbReference>
<dbReference type="KEGG" id="muh:HYN43_014225"/>
<dbReference type="OrthoDB" id="9775804at2"/>
<dbReference type="SUPFAM" id="SSF55729">
    <property type="entry name" value="Acyl-CoA N-acyltransferases (Nat)"/>
    <property type="match status" value="1"/>
</dbReference>
<dbReference type="AlphaFoldDB" id="A0A494VSL0"/>
<dbReference type="PANTHER" id="PTHR43233:SF1">
    <property type="entry name" value="FAMILY N-ACETYLTRANSFERASE, PUTATIVE (AFU_ORTHOLOGUE AFUA_6G03350)-RELATED"/>
    <property type="match status" value="1"/>
</dbReference>
<dbReference type="Pfam" id="PF13673">
    <property type="entry name" value="Acetyltransf_10"/>
    <property type="match status" value="1"/>
</dbReference>
<evidence type="ECO:0000313" key="2">
    <source>
        <dbReference type="EMBL" id="AYL96380.1"/>
    </source>
</evidence>
<feature type="domain" description="N-acetyltransferase" evidence="1">
    <location>
        <begin position="3"/>
        <end position="132"/>
    </location>
</feature>
<proteinExistence type="predicted"/>
<dbReference type="CDD" id="cd04301">
    <property type="entry name" value="NAT_SF"/>
    <property type="match status" value="1"/>
</dbReference>